<keyword evidence="3" id="KW-1185">Reference proteome</keyword>
<proteinExistence type="predicted"/>
<evidence type="ECO:0000256" key="1">
    <source>
        <dbReference type="SAM" id="MobiDB-lite"/>
    </source>
</evidence>
<dbReference type="EMBL" id="LRGB01000568">
    <property type="protein sequence ID" value="KZS17785.1"/>
    <property type="molecule type" value="Genomic_DNA"/>
</dbReference>
<feature type="compositionally biased region" description="Basic and acidic residues" evidence="1">
    <location>
        <begin position="52"/>
        <end position="64"/>
    </location>
</feature>
<reference evidence="2 3" key="1">
    <citation type="submission" date="2016-03" db="EMBL/GenBank/DDBJ databases">
        <title>EvidentialGene: Evidence-directed Construction of Genes on Genomes.</title>
        <authorList>
            <person name="Gilbert D.G."/>
            <person name="Choi J.-H."/>
            <person name="Mockaitis K."/>
            <person name="Colbourne J."/>
            <person name="Pfrender M."/>
        </authorList>
    </citation>
    <scope>NUCLEOTIDE SEQUENCE [LARGE SCALE GENOMIC DNA]</scope>
    <source>
        <strain evidence="2 3">Xinb3</strain>
        <tissue evidence="2">Complete organism</tissue>
    </source>
</reference>
<protein>
    <submittedName>
        <fullName evidence="2">Uncharacterized protein</fullName>
    </submittedName>
</protein>
<evidence type="ECO:0000313" key="2">
    <source>
        <dbReference type="EMBL" id="KZS17785.1"/>
    </source>
</evidence>
<dbReference type="Proteomes" id="UP000076858">
    <property type="component" value="Unassembled WGS sequence"/>
</dbReference>
<sequence length="293" mass="33148">MFNCLFFPIMSTQICECKFFGAAVLVIRLKESQAFNLGRNVSFIANLDDHNSHDGPTDKVERAQEPAPLDSDNTRDGDLFSEVGDQLTEQDNAKKIIDGPFFRQIVEQKGFSNVILSSQIDSFLATTQKSAVVQSPAADSRKSIARPFGVLVDISSELGDRVPFPVNQVADGRASNKDTQLNVVRLRHSNERDDEDDSLEVIRARPVKDGNQLSLLEHERSPISLDATDFHNRRDNEFLIQPESEDWFLVKQYMDDDYFRNAAEELAGEYFWQPVKHSKRLDSESAEESNESN</sequence>
<name>A0A0P5YVA8_9CRUS</name>
<organism evidence="2 3">
    <name type="scientific">Daphnia magna</name>
    <dbReference type="NCBI Taxonomy" id="35525"/>
    <lineage>
        <taxon>Eukaryota</taxon>
        <taxon>Metazoa</taxon>
        <taxon>Ecdysozoa</taxon>
        <taxon>Arthropoda</taxon>
        <taxon>Crustacea</taxon>
        <taxon>Branchiopoda</taxon>
        <taxon>Diplostraca</taxon>
        <taxon>Cladocera</taxon>
        <taxon>Anomopoda</taxon>
        <taxon>Daphniidae</taxon>
        <taxon>Daphnia</taxon>
    </lineage>
</organism>
<gene>
    <name evidence="2" type="ORF">APZ42_015770</name>
</gene>
<dbReference type="OrthoDB" id="6350005at2759"/>
<evidence type="ECO:0000313" key="3">
    <source>
        <dbReference type="Proteomes" id="UP000076858"/>
    </source>
</evidence>
<accession>A0A0P5YVA8</accession>
<comment type="caution">
    <text evidence="2">The sequence shown here is derived from an EMBL/GenBank/DDBJ whole genome shotgun (WGS) entry which is preliminary data.</text>
</comment>
<dbReference type="AlphaFoldDB" id="A0A0P5YVA8"/>
<feature type="region of interest" description="Disordered" evidence="1">
    <location>
        <begin position="52"/>
        <end position="78"/>
    </location>
</feature>